<gene>
    <name evidence="1" type="ORF">EVA_11918</name>
</gene>
<organism evidence="1">
    <name type="scientific">gut metagenome</name>
    <dbReference type="NCBI Taxonomy" id="749906"/>
    <lineage>
        <taxon>unclassified sequences</taxon>
        <taxon>metagenomes</taxon>
        <taxon>organismal metagenomes</taxon>
    </lineage>
</organism>
<name>J9CIS2_9ZZZZ</name>
<dbReference type="AlphaFoldDB" id="J9CIS2"/>
<reference evidence="1" key="1">
    <citation type="journal article" date="2012" name="PLoS ONE">
        <title>Gene sets for utilization of primary and secondary nutrition supplies in the distal gut of endangered iberian lynx.</title>
        <authorList>
            <person name="Alcaide M."/>
            <person name="Messina E."/>
            <person name="Richter M."/>
            <person name="Bargiela R."/>
            <person name="Peplies J."/>
            <person name="Huws S.A."/>
            <person name="Newbold C.J."/>
            <person name="Golyshin P.N."/>
            <person name="Simon M.A."/>
            <person name="Lopez G."/>
            <person name="Yakimov M.M."/>
            <person name="Ferrer M."/>
        </authorList>
    </citation>
    <scope>NUCLEOTIDE SEQUENCE</scope>
</reference>
<proteinExistence type="predicted"/>
<accession>J9CIS2</accession>
<protein>
    <submittedName>
        <fullName evidence="1">Uncharacterized protein</fullName>
    </submittedName>
</protein>
<dbReference type="EMBL" id="AMCI01003578">
    <property type="protein sequence ID" value="EJW99975.1"/>
    <property type="molecule type" value="Genomic_DNA"/>
</dbReference>
<comment type="caution">
    <text evidence="1">The sequence shown here is derived from an EMBL/GenBank/DDBJ whole genome shotgun (WGS) entry which is preliminary data.</text>
</comment>
<sequence length="73" mass="8406">MRRKTSRLYKTQYSFGDSFSSIQEFRKANSWSVNSFKWSTKNADVNGNLNSGRKELTDDGLPKLVETDEGCFM</sequence>
<evidence type="ECO:0000313" key="1">
    <source>
        <dbReference type="EMBL" id="EJW99975.1"/>
    </source>
</evidence>